<dbReference type="NCBIfam" id="TIGR01845">
    <property type="entry name" value="outer_NodT"/>
    <property type="match status" value="1"/>
</dbReference>
<protein>
    <submittedName>
        <fullName evidence="3">Efflux transporter outer membrane subunit</fullName>
    </submittedName>
</protein>
<dbReference type="Proteomes" id="UP000639859">
    <property type="component" value="Unassembled WGS sequence"/>
</dbReference>
<name>A0ABS0SVU6_9CAUL</name>
<feature type="chain" id="PRO_5044956375" evidence="2">
    <location>
        <begin position="23"/>
        <end position="484"/>
    </location>
</feature>
<dbReference type="PANTHER" id="PTHR30203">
    <property type="entry name" value="OUTER MEMBRANE CATION EFFLUX PROTEIN"/>
    <property type="match status" value="1"/>
</dbReference>
<dbReference type="PROSITE" id="PS51257">
    <property type="entry name" value="PROKAR_LIPOPROTEIN"/>
    <property type="match status" value="1"/>
</dbReference>
<keyword evidence="2" id="KW-0812">Transmembrane</keyword>
<proteinExistence type="inferred from homology"/>
<evidence type="ECO:0000313" key="4">
    <source>
        <dbReference type="Proteomes" id="UP000639859"/>
    </source>
</evidence>
<keyword evidence="2" id="KW-0449">Lipoprotein</keyword>
<comment type="subcellular location">
    <subcellularLocation>
        <location evidence="2">Cell membrane</location>
        <topology evidence="2">Lipid-anchor</topology>
    </subcellularLocation>
</comment>
<organism evidence="3 4">
    <name type="scientific">Caulobacter hibisci</name>
    <dbReference type="NCBI Taxonomy" id="2035993"/>
    <lineage>
        <taxon>Bacteria</taxon>
        <taxon>Pseudomonadati</taxon>
        <taxon>Pseudomonadota</taxon>
        <taxon>Alphaproteobacteria</taxon>
        <taxon>Caulobacterales</taxon>
        <taxon>Caulobacteraceae</taxon>
        <taxon>Caulobacter</taxon>
    </lineage>
</organism>
<evidence type="ECO:0000313" key="3">
    <source>
        <dbReference type="EMBL" id="MBI1683765.1"/>
    </source>
</evidence>
<reference evidence="3 4" key="1">
    <citation type="submission" date="2020-11" db="EMBL/GenBank/DDBJ databases">
        <title>genome sequence of strain KACC 18849.</title>
        <authorList>
            <person name="Gao J."/>
            <person name="Zhang X."/>
        </authorList>
    </citation>
    <scope>NUCLEOTIDE SEQUENCE [LARGE SCALE GENOMIC DNA]</scope>
    <source>
        <strain evidence="3 4">KACC 18849</strain>
    </source>
</reference>
<dbReference type="Pfam" id="PF02321">
    <property type="entry name" value="OEP"/>
    <property type="match status" value="2"/>
</dbReference>
<dbReference type="RefSeq" id="WP_198575691.1">
    <property type="nucleotide sequence ID" value="NZ_JADWOX010000004.1"/>
</dbReference>
<dbReference type="PANTHER" id="PTHR30203:SF33">
    <property type="entry name" value="BLR4455 PROTEIN"/>
    <property type="match status" value="1"/>
</dbReference>
<keyword evidence="2" id="KW-1134">Transmembrane beta strand</keyword>
<sequence>MSPTTKTRLVTLLSAISLSALAACTTVGPNFQAPETPQTTAYISQDEALPASAATLDQAGVGPWWTALGSPELDATIRQALAGNPSLAEADATLAQARSALAAARGAAGPQAGVSAGVDRERANLQSFGFTSFGDITLSNPTFSLYSVGGTVGYDLDLWGGQKRRIESATAQAQAQGRRAEAAYLSLTANIALQAATIAALQGQIAAVERMIADDQANIDLVRKADALGGTTRLAGVSAQAQLEQDRAQLPPLQGELAAARHALALLVGKAPADWRAPAFTLDTLKLSAPVPVVLPSALVRKRPDILAAEAELHVATADIGVATADLYPNLKLSAGLTQGALKPKDLFSYDASGWDIGAGLTAPLFDGGTLKARREQARAAARAASARYQQTVLTAFGQVADALSALSADESALAAQDRVEAQAAERLRLSRLAFSRGGGTLLEVVDAQRALNAARATRARAEGRKLADAIRLFAATGADWRVS</sequence>
<keyword evidence="2" id="KW-0472">Membrane</keyword>
<evidence type="ECO:0000256" key="1">
    <source>
        <dbReference type="ARBA" id="ARBA00007613"/>
    </source>
</evidence>
<dbReference type="InterPro" id="IPR010131">
    <property type="entry name" value="MdtP/NodT-like"/>
</dbReference>
<keyword evidence="2" id="KW-0732">Signal</keyword>
<keyword evidence="4" id="KW-1185">Reference proteome</keyword>
<dbReference type="Gene3D" id="2.20.200.10">
    <property type="entry name" value="Outer membrane efflux proteins (OEP)"/>
    <property type="match status" value="1"/>
</dbReference>
<accession>A0ABS0SVU6</accession>
<dbReference type="EMBL" id="JADWOX010000004">
    <property type="protein sequence ID" value="MBI1683765.1"/>
    <property type="molecule type" value="Genomic_DNA"/>
</dbReference>
<dbReference type="InterPro" id="IPR003423">
    <property type="entry name" value="OMP_efflux"/>
</dbReference>
<dbReference type="Gene3D" id="1.20.1600.10">
    <property type="entry name" value="Outer membrane efflux proteins (OEP)"/>
    <property type="match status" value="1"/>
</dbReference>
<evidence type="ECO:0000256" key="2">
    <source>
        <dbReference type="RuleBase" id="RU362097"/>
    </source>
</evidence>
<dbReference type="SUPFAM" id="SSF56954">
    <property type="entry name" value="Outer membrane efflux proteins (OEP)"/>
    <property type="match status" value="1"/>
</dbReference>
<gene>
    <name evidence="3" type="ORF">I4Q42_08800</name>
</gene>
<comment type="caution">
    <text evidence="3">The sequence shown here is derived from an EMBL/GenBank/DDBJ whole genome shotgun (WGS) entry which is preliminary data.</text>
</comment>
<comment type="similarity">
    <text evidence="1 2">Belongs to the outer membrane factor (OMF) (TC 1.B.17) family.</text>
</comment>
<keyword evidence="2" id="KW-0564">Palmitate</keyword>
<feature type="signal peptide" evidence="2">
    <location>
        <begin position="1"/>
        <end position="22"/>
    </location>
</feature>